<feature type="non-terminal residue" evidence="1">
    <location>
        <position position="1"/>
    </location>
</feature>
<protein>
    <submittedName>
        <fullName evidence="1">Uncharacterized protein</fullName>
    </submittedName>
</protein>
<dbReference type="AlphaFoldDB" id="W1XL59"/>
<accession>W1XL59</accession>
<proteinExistence type="predicted"/>
<sequence length="23" mass="2592">NSIDDIPKYIQGDGVINFKKLIT</sequence>
<organism evidence="1">
    <name type="scientific">human gut metagenome</name>
    <dbReference type="NCBI Taxonomy" id="408170"/>
    <lineage>
        <taxon>unclassified sequences</taxon>
        <taxon>metagenomes</taxon>
        <taxon>organismal metagenomes</taxon>
    </lineage>
</organism>
<dbReference type="EMBL" id="AZMM01015294">
    <property type="protein sequence ID" value="ETJ30190.1"/>
    <property type="molecule type" value="Genomic_DNA"/>
</dbReference>
<comment type="caution">
    <text evidence="1">The sequence shown here is derived from an EMBL/GenBank/DDBJ whole genome shotgun (WGS) entry which is preliminary data.</text>
</comment>
<gene>
    <name evidence="1" type="ORF">Q604_UNBC15294G0001</name>
</gene>
<reference evidence="1" key="1">
    <citation type="submission" date="2013-12" db="EMBL/GenBank/DDBJ databases">
        <title>A Varibaculum cambriense genome reconstructed from a premature infant gut community with otherwise low bacterial novelty that shifts toward anaerobic metabolism during the third week of life.</title>
        <authorList>
            <person name="Brown C.T."/>
            <person name="Sharon I."/>
            <person name="Thomas B.C."/>
            <person name="Castelle C.J."/>
            <person name="Morowitz M.J."/>
            <person name="Banfield J.F."/>
        </authorList>
    </citation>
    <scope>NUCLEOTIDE SEQUENCE</scope>
</reference>
<name>W1XL59_9ZZZZ</name>
<evidence type="ECO:0000313" key="1">
    <source>
        <dbReference type="EMBL" id="ETJ30190.1"/>
    </source>
</evidence>